<gene>
    <name evidence="3" type="ORF">SAMN05444266_10291</name>
</gene>
<feature type="modified residue" description="4-aspartylphosphate" evidence="1">
    <location>
        <position position="61"/>
    </location>
</feature>
<evidence type="ECO:0000313" key="4">
    <source>
        <dbReference type="Proteomes" id="UP000184420"/>
    </source>
</evidence>
<evidence type="ECO:0000259" key="2">
    <source>
        <dbReference type="PROSITE" id="PS50110"/>
    </source>
</evidence>
<organism evidence="3 4">
    <name type="scientific">Chitinophaga jiangningensis</name>
    <dbReference type="NCBI Taxonomy" id="1419482"/>
    <lineage>
        <taxon>Bacteria</taxon>
        <taxon>Pseudomonadati</taxon>
        <taxon>Bacteroidota</taxon>
        <taxon>Chitinophagia</taxon>
        <taxon>Chitinophagales</taxon>
        <taxon>Chitinophagaceae</taxon>
        <taxon>Chitinophaga</taxon>
    </lineage>
</organism>
<evidence type="ECO:0000256" key="1">
    <source>
        <dbReference type="PROSITE-ProRule" id="PRU00169"/>
    </source>
</evidence>
<dbReference type="InterPro" id="IPR011006">
    <property type="entry name" value="CheY-like_superfamily"/>
</dbReference>
<dbReference type="InterPro" id="IPR052893">
    <property type="entry name" value="TCS_response_regulator"/>
</dbReference>
<dbReference type="PANTHER" id="PTHR44520">
    <property type="entry name" value="RESPONSE REGULATOR RCP1-RELATED"/>
    <property type="match status" value="1"/>
</dbReference>
<dbReference type="AlphaFoldDB" id="A0A1M6Y035"/>
<dbReference type="OrthoDB" id="663690at2"/>
<reference evidence="3 4" key="1">
    <citation type="submission" date="2016-11" db="EMBL/GenBank/DDBJ databases">
        <authorList>
            <person name="Jaros S."/>
            <person name="Januszkiewicz K."/>
            <person name="Wedrychowicz H."/>
        </authorList>
    </citation>
    <scope>NUCLEOTIDE SEQUENCE [LARGE SCALE GENOMIC DNA]</scope>
    <source>
        <strain evidence="3 4">DSM 27406</strain>
    </source>
</reference>
<dbReference type="PANTHER" id="PTHR44520:SF2">
    <property type="entry name" value="RESPONSE REGULATOR RCP1"/>
    <property type="match status" value="1"/>
</dbReference>
<evidence type="ECO:0000313" key="3">
    <source>
        <dbReference type="EMBL" id="SHL11508.1"/>
    </source>
</evidence>
<sequence length="139" mass="15796">MKNALRVLIADDDAEDLSLLLEIFPVIYPGAEIISFPDGEQALLFLQRLPDSRLPEILILDFNMPHLNGGQVLEQLSLDERYFSISKILLSDCSEENTIQYCLQNGACCFLTKANSFEGIKENILEIIRIHEQRVSQEI</sequence>
<dbReference type="Gene3D" id="3.40.50.2300">
    <property type="match status" value="1"/>
</dbReference>
<dbReference type="GO" id="GO:0000160">
    <property type="term" value="P:phosphorelay signal transduction system"/>
    <property type="evidence" value="ECO:0007669"/>
    <property type="project" value="InterPro"/>
</dbReference>
<dbReference type="EMBL" id="FRBL01000002">
    <property type="protein sequence ID" value="SHL11508.1"/>
    <property type="molecule type" value="Genomic_DNA"/>
</dbReference>
<dbReference type="InterPro" id="IPR001789">
    <property type="entry name" value="Sig_transdc_resp-reg_receiver"/>
</dbReference>
<proteinExistence type="predicted"/>
<name>A0A1M6Y035_9BACT</name>
<dbReference type="PROSITE" id="PS50110">
    <property type="entry name" value="RESPONSE_REGULATORY"/>
    <property type="match status" value="1"/>
</dbReference>
<dbReference type="RefSeq" id="WP_073078686.1">
    <property type="nucleotide sequence ID" value="NZ_FRBL01000002.1"/>
</dbReference>
<keyword evidence="4" id="KW-1185">Reference proteome</keyword>
<dbReference type="Pfam" id="PF00072">
    <property type="entry name" value="Response_reg"/>
    <property type="match status" value="1"/>
</dbReference>
<accession>A0A1M6Y035</accession>
<keyword evidence="1" id="KW-0597">Phosphoprotein</keyword>
<dbReference type="Proteomes" id="UP000184420">
    <property type="component" value="Unassembled WGS sequence"/>
</dbReference>
<protein>
    <submittedName>
        <fullName evidence="3">Two-component system, chemotaxis family, response regulator CheY</fullName>
    </submittedName>
</protein>
<dbReference type="SUPFAM" id="SSF52172">
    <property type="entry name" value="CheY-like"/>
    <property type="match status" value="1"/>
</dbReference>
<feature type="domain" description="Response regulatory" evidence="2">
    <location>
        <begin position="6"/>
        <end position="128"/>
    </location>
</feature>
<dbReference type="SMART" id="SM00448">
    <property type="entry name" value="REC"/>
    <property type="match status" value="1"/>
</dbReference>
<dbReference type="STRING" id="1419482.SAMN05444266_10291"/>